<dbReference type="Pfam" id="PF00642">
    <property type="entry name" value="zf-CCCH"/>
    <property type="match status" value="1"/>
</dbReference>
<feature type="zinc finger region" description="C3H1-type" evidence="5">
    <location>
        <begin position="184"/>
        <end position="211"/>
    </location>
</feature>
<evidence type="ECO:0000256" key="6">
    <source>
        <dbReference type="SAM" id="MobiDB-lite"/>
    </source>
</evidence>
<dbReference type="Proteomes" id="UP000436088">
    <property type="component" value="Unassembled WGS sequence"/>
</dbReference>
<dbReference type="FunFam" id="4.10.1000.10:FF:000001">
    <property type="entry name" value="zinc finger CCCH domain-containing protein 15-like"/>
    <property type="match status" value="1"/>
</dbReference>
<name>A0A6A3AWI5_HIBSY</name>
<organism evidence="8 9">
    <name type="scientific">Hibiscus syriacus</name>
    <name type="common">Rose of Sharon</name>
    <dbReference type="NCBI Taxonomy" id="106335"/>
    <lineage>
        <taxon>Eukaryota</taxon>
        <taxon>Viridiplantae</taxon>
        <taxon>Streptophyta</taxon>
        <taxon>Embryophyta</taxon>
        <taxon>Tracheophyta</taxon>
        <taxon>Spermatophyta</taxon>
        <taxon>Magnoliopsida</taxon>
        <taxon>eudicotyledons</taxon>
        <taxon>Gunneridae</taxon>
        <taxon>Pentapetalae</taxon>
        <taxon>rosids</taxon>
        <taxon>malvids</taxon>
        <taxon>Malvales</taxon>
        <taxon>Malvaceae</taxon>
        <taxon>Malvoideae</taxon>
        <taxon>Hibiscus</taxon>
    </lineage>
</organism>
<dbReference type="InterPro" id="IPR045877">
    <property type="entry name" value="ZFP36-like"/>
</dbReference>
<proteinExistence type="predicted"/>
<dbReference type="EMBL" id="VEPZ02000964">
    <property type="protein sequence ID" value="KAE8707252.1"/>
    <property type="molecule type" value="Genomic_DNA"/>
</dbReference>
<evidence type="ECO:0000259" key="7">
    <source>
        <dbReference type="PROSITE" id="PS50103"/>
    </source>
</evidence>
<sequence length="312" mass="34625">MQDDSFSTVYGDLGGKQPNVTQTTESTLPPPPHPPLPTLLSAKEAEALRQENSSLRSVNRDLNKQLSALIQASVQNHFSSSDYNSTPFELVNALRGLCLGAVDVERVMLPKSISVRSNGYLKMMNQAGESHRGKARGPTRTGNTSQLSGALTNQLDECTAEVYVQGGKRKKSHSSWKCTTKACFKTELCNKWQETGACPYGDHCQFAHGIEELRPVIRHPRYKTEVCRMVLLVMSVPMGIDAFPPCACRAGEVHGPPHAKNQVIMGDHPMTWLLVVDINVHHNPDTHPKNWIQVLYANVGSLLVWWTYIQLE</sequence>
<keyword evidence="9" id="KW-1185">Reference proteome</keyword>
<dbReference type="GO" id="GO:0008270">
    <property type="term" value="F:zinc ion binding"/>
    <property type="evidence" value="ECO:0007669"/>
    <property type="project" value="UniProtKB-KW"/>
</dbReference>
<reference evidence="8" key="1">
    <citation type="submission" date="2019-09" db="EMBL/GenBank/DDBJ databases">
        <title>Draft genome information of white flower Hibiscus syriacus.</title>
        <authorList>
            <person name="Kim Y.-M."/>
        </authorList>
    </citation>
    <scope>NUCLEOTIDE SEQUENCE [LARGE SCALE GENOMIC DNA]</scope>
    <source>
        <strain evidence="8">YM2019G1</strain>
    </source>
</reference>
<feature type="compositionally biased region" description="Polar residues" evidence="6">
    <location>
        <begin position="140"/>
        <end position="149"/>
    </location>
</feature>
<dbReference type="PANTHER" id="PTHR12547">
    <property type="entry name" value="CCCH ZINC FINGER/TIS11-RELATED"/>
    <property type="match status" value="1"/>
</dbReference>
<dbReference type="PANTHER" id="PTHR12547:SF162">
    <property type="entry name" value="ZINC FINGER CCCH DOMAIN-CONTAINING PROTEIN 15"/>
    <property type="match status" value="1"/>
</dbReference>
<dbReference type="SUPFAM" id="SSF90229">
    <property type="entry name" value="CCCH zinc finger"/>
    <property type="match status" value="1"/>
</dbReference>
<comment type="caution">
    <text evidence="8">The sequence shown here is derived from an EMBL/GenBank/DDBJ whole genome shotgun (WGS) entry which is preliminary data.</text>
</comment>
<dbReference type="PROSITE" id="PS50103">
    <property type="entry name" value="ZF_C3H1"/>
    <property type="match status" value="1"/>
</dbReference>
<feature type="region of interest" description="Disordered" evidence="6">
    <location>
        <begin position="1"/>
        <end position="36"/>
    </location>
</feature>
<protein>
    <submittedName>
        <fullName evidence="8">Zinc finger C-x8-C-x5-C-x3-H type family protein, putative isoform 3</fullName>
    </submittedName>
</protein>
<feature type="domain" description="C3H1-type" evidence="7">
    <location>
        <begin position="184"/>
        <end position="211"/>
    </location>
</feature>
<dbReference type="SMART" id="SM00356">
    <property type="entry name" value="ZnF_C3H1"/>
    <property type="match status" value="1"/>
</dbReference>
<keyword evidence="3 5" id="KW-0863">Zinc-finger</keyword>
<feature type="region of interest" description="Disordered" evidence="6">
    <location>
        <begin position="127"/>
        <end position="149"/>
    </location>
</feature>
<evidence type="ECO:0000256" key="3">
    <source>
        <dbReference type="ARBA" id="ARBA00022771"/>
    </source>
</evidence>
<evidence type="ECO:0000256" key="2">
    <source>
        <dbReference type="ARBA" id="ARBA00022737"/>
    </source>
</evidence>
<evidence type="ECO:0000313" key="8">
    <source>
        <dbReference type="EMBL" id="KAE8707252.1"/>
    </source>
</evidence>
<evidence type="ECO:0000313" key="9">
    <source>
        <dbReference type="Proteomes" id="UP000436088"/>
    </source>
</evidence>
<dbReference type="Gene3D" id="4.10.1000.10">
    <property type="entry name" value="Zinc finger, CCCH-type"/>
    <property type="match status" value="1"/>
</dbReference>
<gene>
    <name evidence="8" type="ORF">F3Y22_tig00110384pilonHSYRG00099</name>
</gene>
<dbReference type="GO" id="GO:0003729">
    <property type="term" value="F:mRNA binding"/>
    <property type="evidence" value="ECO:0007669"/>
    <property type="project" value="InterPro"/>
</dbReference>
<evidence type="ECO:0000256" key="1">
    <source>
        <dbReference type="ARBA" id="ARBA00022723"/>
    </source>
</evidence>
<keyword evidence="4 5" id="KW-0862">Zinc</keyword>
<keyword evidence="2" id="KW-0677">Repeat</keyword>
<evidence type="ECO:0000256" key="5">
    <source>
        <dbReference type="PROSITE-ProRule" id="PRU00723"/>
    </source>
</evidence>
<dbReference type="AlphaFoldDB" id="A0A6A3AWI5"/>
<dbReference type="InterPro" id="IPR000571">
    <property type="entry name" value="Znf_CCCH"/>
</dbReference>
<dbReference type="InterPro" id="IPR036855">
    <property type="entry name" value="Znf_CCCH_sf"/>
</dbReference>
<accession>A0A6A3AWI5</accession>
<keyword evidence="1 5" id="KW-0479">Metal-binding</keyword>
<evidence type="ECO:0000256" key="4">
    <source>
        <dbReference type="ARBA" id="ARBA00022833"/>
    </source>
</evidence>